<feature type="region of interest" description="Disordered" evidence="1">
    <location>
        <begin position="99"/>
        <end position="175"/>
    </location>
</feature>
<dbReference type="EMBL" id="JAACXV010014323">
    <property type="protein sequence ID" value="KAF7268443.1"/>
    <property type="molecule type" value="Genomic_DNA"/>
</dbReference>
<organism evidence="2 3">
    <name type="scientific">Rhynchophorus ferrugineus</name>
    <name type="common">Red palm weevil</name>
    <name type="synonym">Curculio ferrugineus</name>
    <dbReference type="NCBI Taxonomy" id="354439"/>
    <lineage>
        <taxon>Eukaryota</taxon>
        <taxon>Metazoa</taxon>
        <taxon>Ecdysozoa</taxon>
        <taxon>Arthropoda</taxon>
        <taxon>Hexapoda</taxon>
        <taxon>Insecta</taxon>
        <taxon>Pterygota</taxon>
        <taxon>Neoptera</taxon>
        <taxon>Endopterygota</taxon>
        <taxon>Coleoptera</taxon>
        <taxon>Polyphaga</taxon>
        <taxon>Cucujiformia</taxon>
        <taxon>Curculionidae</taxon>
        <taxon>Dryophthorinae</taxon>
        <taxon>Rhynchophorus</taxon>
    </lineage>
</organism>
<reference evidence="2" key="1">
    <citation type="submission" date="2020-08" db="EMBL/GenBank/DDBJ databases">
        <title>Genome sequencing and assembly of the red palm weevil Rhynchophorus ferrugineus.</title>
        <authorList>
            <person name="Dias G.B."/>
            <person name="Bergman C.M."/>
            <person name="Manee M."/>
        </authorList>
    </citation>
    <scope>NUCLEOTIDE SEQUENCE</scope>
    <source>
        <strain evidence="2">AA-2017</strain>
        <tissue evidence="2">Whole larva</tissue>
    </source>
</reference>
<evidence type="ECO:0000256" key="1">
    <source>
        <dbReference type="SAM" id="MobiDB-lite"/>
    </source>
</evidence>
<accession>A0A834HVZ7</accession>
<dbReference type="Proteomes" id="UP000625711">
    <property type="component" value="Unassembled WGS sequence"/>
</dbReference>
<keyword evidence="3" id="KW-1185">Reference proteome</keyword>
<feature type="compositionally biased region" description="Acidic residues" evidence="1">
    <location>
        <begin position="100"/>
        <end position="112"/>
    </location>
</feature>
<protein>
    <submittedName>
        <fullName evidence="2">Uncharacterized protein</fullName>
    </submittedName>
</protein>
<feature type="compositionally biased region" description="Polar residues" evidence="1">
    <location>
        <begin position="140"/>
        <end position="149"/>
    </location>
</feature>
<proteinExistence type="predicted"/>
<dbReference type="AlphaFoldDB" id="A0A834HVZ7"/>
<name>A0A834HVZ7_RHYFE</name>
<comment type="caution">
    <text evidence="2">The sequence shown here is derived from an EMBL/GenBank/DDBJ whole genome shotgun (WGS) entry which is preliminary data.</text>
</comment>
<evidence type="ECO:0000313" key="3">
    <source>
        <dbReference type="Proteomes" id="UP000625711"/>
    </source>
</evidence>
<evidence type="ECO:0000313" key="2">
    <source>
        <dbReference type="EMBL" id="KAF7268443.1"/>
    </source>
</evidence>
<gene>
    <name evidence="2" type="ORF">GWI33_018452</name>
</gene>
<dbReference type="OrthoDB" id="6712682at2759"/>
<sequence length="175" mass="19948">MRNASDIFCLKELKDGDTNGTEMFSVNGKCQLTKINRRRNLHTQSTTFEYGTISPSKLYPDRIKEMVPSQYEQTEDIEQNDVEIDDIKEQLSELELCKEEMDDNEKSEDIDDICSMKSTPEKNSKGKPSIKKATVGEGQVSCSAMTRNPLTGAGMETEQFKKSKKGSSRREKWSW</sequence>